<sequence length="546" mass="59452">MAPVLSLLLFAALCLVLSLQVHPQGDFQRNCLAFTPELYIANSTRQVLEYVPAGTTLTFPDNDPTCSRPSQLVSADLCRIALLVPTTNRSSITFEMWLPVQWSGRLLATGNGGIDGCIKYEDLAYTTQHGFASVASNNGHNGTTGVAFYQNPDVVTDFAWRALHTSVLAGKELTTLFYTKPAEKSYYLGCSLGGRQGIKAAMMFPRDFDGIVAGSPALDFNNLASWRASFFPITGFVGSPNFIAASTWATLIHNEVLTQCDGLDGVIDGIIEDPNLCHFRPEALECANGAITNCLTPVQVEMVRNIFSPLYGEDGKLIYPAMQPGSEIMAVQKLYAGMPFSYSQDWFRYVVYSNPAWNASTFTVHDAAVAEALNPANIRTWPADLSAYRDSGGKIITYHGGQDNQITSFNTARFYKYLSHGMQASPRDLDTFLRFFRISGMFHCNSGPGAWVFGQGGGAAAAGVPFEGADNVLAALVAWVENGFAPDTIEGTKFVNDSVGLGVAFRRRHCRYPLRNTFMGGDYTLPSSWQCLAHDSSSSGYVEPRG</sequence>
<dbReference type="AlphaFoldDB" id="A0A5M8PWN3"/>
<dbReference type="GO" id="GO:0045493">
    <property type="term" value="P:xylan catabolic process"/>
    <property type="evidence" value="ECO:0007669"/>
    <property type="project" value="UniProtKB-KW"/>
</dbReference>
<dbReference type="OrthoDB" id="3039123at2759"/>
<dbReference type="PANTHER" id="PTHR33938:SF15">
    <property type="entry name" value="FERULOYL ESTERASE B-RELATED"/>
    <property type="match status" value="1"/>
</dbReference>
<dbReference type="SUPFAM" id="SSF53474">
    <property type="entry name" value="alpha/beta-Hydrolases"/>
    <property type="match status" value="1"/>
</dbReference>
<evidence type="ECO:0000313" key="11">
    <source>
        <dbReference type="EMBL" id="KAA6413501.1"/>
    </source>
</evidence>
<evidence type="ECO:0000256" key="9">
    <source>
        <dbReference type="ARBA" id="ARBA00034075"/>
    </source>
</evidence>
<evidence type="ECO:0000256" key="7">
    <source>
        <dbReference type="ARBA" id="ARBA00022837"/>
    </source>
</evidence>
<feature type="signal peptide" evidence="10">
    <location>
        <begin position="1"/>
        <end position="18"/>
    </location>
</feature>
<dbReference type="Gene3D" id="3.40.50.1820">
    <property type="entry name" value="alpha/beta hydrolase"/>
    <property type="match status" value="1"/>
</dbReference>
<evidence type="ECO:0000256" key="1">
    <source>
        <dbReference type="ARBA" id="ARBA00006249"/>
    </source>
</evidence>
<protein>
    <recommendedName>
        <fullName evidence="10">Carboxylic ester hydrolase</fullName>
        <ecNumber evidence="10">3.1.1.-</ecNumber>
    </recommendedName>
</protein>
<dbReference type="InterPro" id="IPR011118">
    <property type="entry name" value="Tannase/feruloyl_esterase"/>
</dbReference>
<keyword evidence="6 10" id="KW-0378">Hydrolase</keyword>
<organism evidence="11 12">
    <name type="scientific">Lasallia pustulata</name>
    <dbReference type="NCBI Taxonomy" id="136370"/>
    <lineage>
        <taxon>Eukaryota</taxon>
        <taxon>Fungi</taxon>
        <taxon>Dikarya</taxon>
        <taxon>Ascomycota</taxon>
        <taxon>Pezizomycotina</taxon>
        <taxon>Lecanoromycetes</taxon>
        <taxon>OSLEUM clade</taxon>
        <taxon>Umbilicariomycetidae</taxon>
        <taxon>Umbilicariales</taxon>
        <taxon>Umbilicariaceae</taxon>
        <taxon>Lasallia</taxon>
    </lineage>
</organism>
<proteinExistence type="inferred from homology"/>
<evidence type="ECO:0000256" key="5">
    <source>
        <dbReference type="ARBA" id="ARBA00022729"/>
    </source>
</evidence>
<reference evidence="11 12" key="1">
    <citation type="submission" date="2019-09" db="EMBL/GenBank/DDBJ databases">
        <title>The hologenome of the rock-dwelling lichen Lasallia pustulata.</title>
        <authorList>
            <person name="Greshake Tzovaras B."/>
            <person name="Segers F."/>
            <person name="Bicker A."/>
            <person name="Dal Grande F."/>
            <person name="Otte J."/>
            <person name="Hankeln T."/>
            <person name="Schmitt I."/>
            <person name="Ebersberger I."/>
        </authorList>
    </citation>
    <scope>NUCLEOTIDE SEQUENCE [LARGE SCALE GENOMIC DNA]</scope>
    <source>
        <strain evidence="11">A1-1</strain>
    </source>
</reference>
<keyword evidence="3" id="KW-0624">Polysaccharide degradation</keyword>
<evidence type="ECO:0000313" key="12">
    <source>
        <dbReference type="Proteomes" id="UP000324767"/>
    </source>
</evidence>
<comment type="similarity">
    <text evidence="1 10">Belongs to the tannase family.</text>
</comment>
<keyword evidence="7" id="KW-0106">Calcium</keyword>
<dbReference type="InterPro" id="IPR029058">
    <property type="entry name" value="AB_hydrolase_fold"/>
</dbReference>
<comment type="caution">
    <text evidence="11">The sequence shown here is derived from an EMBL/GenBank/DDBJ whole genome shotgun (WGS) entry which is preliminary data.</text>
</comment>
<evidence type="ECO:0000256" key="2">
    <source>
        <dbReference type="ARBA" id="ARBA00022487"/>
    </source>
</evidence>
<dbReference type="GO" id="GO:0030600">
    <property type="term" value="F:feruloyl esterase activity"/>
    <property type="evidence" value="ECO:0007669"/>
    <property type="project" value="UniProtKB-EC"/>
</dbReference>
<evidence type="ECO:0000256" key="3">
    <source>
        <dbReference type="ARBA" id="ARBA00022651"/>
    </source>
</evidence>
<keyword evidence="3" id="KW-0119">Carbohydrate metabolism</keyword>
<keyword evidence="3" id="KW-0858">Xylan degradation</keyword>
<comment type="catalytic activity">
    <reaction evidence="9">
        <text>feruloyl-polysaccharide + H2O = ferulate + polysaccharide.</text>
        <dbReference type="EC" id="3.1.1.73"/>
    </reaction>
</comment>
<keyword evidence="5 10" id="KW-0732">Signal</keyword>
<feature type="chain" id="PRO_5024508903" description="Carboxylic ester hydrolase" evidence="10">
    <location>
        <begin position="19"/>
        <end position="546"/>
    </location>
</feature>
<dbReference type="EC" id="3.1.1.-" evidence="10"/>
<keyword evidence="8" id="KW-1015">Disulfide bond</keyword>
<dbReference type="EMBL" id="VXIT01000004">
    <property type="protein sequence ID" value="KAA6413501.1"/>
    <property type="molecule type" value="Genomic_DNA"/>
</dbReference>
<dbReference type="Pfam" id="PF07519">
    <property type="entry name" value="Tannase"/>
    <property type="match status" value="1"/>
</dbReference>
<dbReference type="PANTHER" id="PTHR33938">
    <property type="entry name" value="FERULOYL ESTERASE B-RELATED"/>
    <property type="match status" value="1"/>
</dbReference>
<evidence type="ECO:0000256" key="4">
    <source>
        <dbReference type="ARBA" id="ARBA00022723"/>
    </source>
</evidence>
<keyword evidence="4" id="KW-0479">Metal-binding</keyword>
<name>A0A5M8PWN3_9LECA</name>
<accession>A0A5M8PWN3</accession>
<evidence type="ECO:0000256" key="8">
    <source>
        <dbReference type="ARBA" id="ARBA00023157"/>
    </source>
</evidence>
<evidence type="ECO:0000256" key="6">
    <source>
        <dbReference type="ARBA" id="ARBA00022801"/>
    </source>
</evidence>
<keyword evidence="2" id="KW-0719">Serine esterase</keyword>
<dbReference type="Proteomes" id="UP000324767">
    <property type="component" value="Unassembled WGS sequence"/>
</dbReference>
<gene>
    <name evidence="11" type="ORF">FRX48_03247</name>
</gene>
<evidence type="ECO:0000256" key="10">
    <source>
        <dbReference type="RuleBase" id="RU361238"/>
    </source>
</evidence>
<dbReference type="GO" id="GO:0046872">
    <property type="term" value="F:metal ion binding"/>
    <property type="evidence" value="ECO:0007669"/>
    <property type="project" value="UniProtKB-KW"/>
</dbReference>